<evidence type="ECO:0000313" key="2">
    <source>
        <dbReference type="EMBL" id="OLR91954.1"/>
    </source>
</evidence>
<dbReference type="InterPro" id="IPR045428">
    <property type="entry name" value="EACC1"/>
</dbReference>
<evidence type="ECO:0000256" key="1">
    <source>
        <dbReference type="SAM" id="Phobius"/>
    </source>
</evidence>
<dbReference type="Proteomes" id="UP000186040">
    <property type="component" value="Unassembled WGS sequence"/>
</dbReference>
<comment type="caution">
    <text evidence="2">The sequence shown here is derived from an EMBL/GenBank/DDBJ whole genome shotgun (WGS) entry which is preliminary data.</text>
</comment>
<keyword evidence="1" id="KW-0812">Transmembrane</keyword>
<keyword evidence="1" id="KW-0472">Membrane</keyword>
<dbReference type="Pfam" id="PF19953">
    <property type="entry name" value="EACC1"/>
    <property type="match status" value="1"/>
</dbReference>
<dbReference type="AlphaFoldDB" id="A0A1Q9LIY2"/>
<dbReference type="EMBL" id="MKQR01000018">
    <property type="protein sequence ID" value="OLR91954.1"/>
    <property type="molecule type" value="Genomic_DNA"/>
</dbReference>
<evidence type="ECO:0000313" key="3">
    <source>
        <dbReference type="Proteomes" id="UP000186040"/>
    </source>
</evidence>
<keyword evidence="3" id="KW-1185">Reference proteome</keyword>
<proteinExistence type="predicted"/>
<organism evidence="2 3">
    <name type="scientific">Actinokineospora bangkokensis</name>
    <dbReference type="NCBI Taxonomy" id="1193682"/>
    <lineage>
        <taxon>Bacteria</taxon>
        <taxon>Bacillati</taxon>
        <taxon>Actinomycetota</taxon>
        <taxon>Actinomycetes</taxon>
        <taxon>Pseudonocardiales</taxon>
        <taxon>Pseudonocardiaceae</taxon>
        <taxon>Actinokineospora</taxon>
    </lineage>
</organism>
<dbReference type="RefSeq" id="WP_075976363.1">
    <property type="nucleotide sequence ID" value="NZ_MKQR01000018.1"/>
</dbReference>
<sequence>MEQAVEDARVETRLIFDGADSAATLASLNEWLRRADELRGRVRVVPRVPATGEMGGAIDILIVAAGAGGVLTVLAKSLSVWLARPRRSVTVAVERPDGTRVEITGDHLRSVGELTELLETSLHDQD</sequence>
<gene>
    <name evidence="2" type="ORF">BJP25_24345</name>
</gene>
<feature type="transmembrane region" description="Helical" evidence="1">
    <location>
        <begin position="56"/>
        <end position="78"/>
    </location>
</feature>
<accession>A0A1Q9LIY2</accession>
<name>A0A1Q9LIY2_9PSEU</name>
<protein>
    <submittedName>
        <fullName evidence="2">Uncharacterized protein</fullName>
    </submittedName>
</protein>
<dbReference type="OrthoDB" id="4222871at2"/>
<keyword evidence="1" id="KW-1133">Transmembrane helix</keyword>
<reference evidence="2 3" key="1">
    <citation type="submission" date="2016-10" db="EMBL/GenBank/DDBJ databases">
        <title>The Draft Genome Sequence of Actinokineospora bangkokensis 44EHWT reveals the biosynthetic pathway of antifungal compounds Thailandins with unusual extender unit butylmalonyl-CoA.</title>
        <authorList>
            <person name="Greule A."/>
            <person name="Intra B."/>
            <person name="Flemming S."/>
            <person name="Rommel M.G."/>
            <person name="Panbangred W."/>
            <person name="Bechthold A."/>
        </authorList>
    </citation>
    <scope>NUCLEOTIDE SEQUENCE [LARGE SCALE GENOMIC DNA]</scope>
    <source>
        <strain evidence="2 3">44EHW</strain>
    </source>
</reference>